<evidence type="ECO:0000256" key="3">
    <source>
        <dbReference type="ARBA" id="ARBA00022461"/>
    </source>
</evidence>
<dbReference type="InterPro" id="IPR001873">
    <property type="entry name" value="ENaC"/>
</dbReference>
<keyword evidence="6" id="KW-0915">Sodium</keyword>
<dbReference type="Proteomes" id="UP001642483">
    <property type="component" value="Unassembled WGS sequence"/>
</dbReference>
<evidence type="ECO:0000256" key="7">
    <source>
        <dbReference type="ARBA" id="ARBA00023065"/>
    </source>
</evidence>
<evidence type="ECO:0000256" key="2">
    <source>
        <dbReference type="ARBA" id="ARBA00022448"/>
    </source>
</evidence>
<feature type="transmembrane region" description="Helical" evidence="12">
    <location>
        <begin position="34"/>
        <end position="51"/>
    </location>
</feature>
<evidence type="ECO:0000256" key="12">
    <source>
        <dbReference type="SAM" id="Phobius"/>
    </source>
</evidence>
<evidence type="ECO:0000256" key="9">
    <source>
        <dbReference type="ARBA" id="ARBA00023201"/>
    </source>
</evidence>
<evidence type="ECO:0000256" key="4">
    <source>
        <dbReference type="ARBA" id="ARBA00022692"/>
    </source>
</evidence>
<protein>
    <submittedName>
        <fullName evidence="13">Uncharacterized protein</fullName>
    </submittedName>
</protein>
<evidence type="ECO:0000256" key="6">
    <source>
        <dbReference type="ARBA" id="ARBA00023053"/>
    </source>
</evidence>
<name>A0ABP0H0Y1_CLALP</name>
<keyword evidence="10 11" id="KW-0407">Ion channel</keyword>
<proteinExistence type="inferred from homology"/>
<comment type="caution">
    <text evidence="13">The sequence shown here is derived from an EMBL/GenBank/DDBJ whole genome shotgun (WGS) entry which is preliminary data.</text>
</comment>
<accession>A0ABP0H0Y1</accession>
<keyword evidence="9 11" id="KW-0739">Sodium transport</keyword>
<keyword evidence="4 11" id="KW-0812">Transmembrane</keyword>
<evidence type="ECO:0000256" key="10">
    <source>
        <dbReference type="ARBA" id="ARBA00023303"/>
    </source>
</evidence>
<evidence type="ECO:0000256" key="1">
    <source>
        <dbReference type="ARBA" id="ARBA00004141"/>
    </source>
</evidence>
<keyword evidence="14" id="KW-1185">Reference proteome</keyword>
<organism evidence="13 14">
    <name type="scientific">Clavelina lepadiformis</name>
    <name type="common">Light-bulb sea squirt</name>
    <name type="synonym">Ascidia lepadiformis</name>
    <dbReference type="NCBI Taxonomy" id="159417"/>
    <lineage>
        <taxon>Eukaryota</taxon>
        <taxon>Metazoa</taxon>
        <taxon>Chordata</taxon>
        <taxon>Tunicata</taxon>
        <taxon>Ascidiacea</taxon>
        <taxon>Aplousobranchia</taxon>
        <taxon>Clavelinidae</taxon>
        <taxon>Clavelina</taxon>
    </lineage>
</organism>
<dbReference type="PANTHER" id="PTHR11690">
    <property type="entry name" value="AMILORIDE-SENSITIVE SODIUM CHANNEL-RELATED"/>
    <property type="match status" value="1"/>
</dbReference>
<feature type="transmembrane region" description="Helical" evidence="12">
    <location>
        <begin position="437"/>
        <end position="464"/>
    </location>
</feature>
<keyword evidence="2 11" id="KW-0813">Transport</keyword>
<dbReference type="Gene3D" id="2.60.470.10">
    <property type="entry name" value="Acid-sensing ion channels like domains"/>
    <property type="match status" value="1"/>
</dbReference>
<evidence type="ECO:0000256" key="5">
    <source>
        <dbReference type="ARBA" id="ARBA00022989"/>
    </source>
</evidence>
<evidence type="ECO:0000313" key="13">
    <source>
        <dbReference type="EMBL" id="CAK8697053.1"/>
    </source>
</evidence>
<gene>
    <name evidence="13" type="ORF">CVLEPA_LOCUS30338</name>
</gene>
<keyword evidence="7 11" id="KW-0406">Ion transport</keyword>
<dbReference type="PRINTS" id="PR01078">
    <property type="entry name" value="AMINACHANNEL"/>
</dbReference>
<evidence type="ECO:0000313" key="14">
    <source>
        <dbReference type="Proteomes" id="UP001642483"/>
    </source>
</evidence>
<keyword evidence="5 12" id="KW-1133">Transmembrane helix</keyword>
<sequence length="507" mass="57577">MIDIKKLLKEFASETTCHGPAQIAKQKRTVFHRIIWLTLMLGLTSGMIWQLKSKIQEYTEYPTSTSIQEKYKTELDFPEVTICNYNRFFGIESALEVQTLDTLIEVSSPYKPHGNYSEWWTQEVDLYYKELRKQGNKTFLLSDELKSKGWVLNDTSIKKCSFRSKACSIKNFKRILTPMGICYTFAVHDAIQTIPGSGNGLVLVLDINQERYATHPHYGFPGAGVKVHVHGAKEPPLIQNFGVSVPSGHCGHIVMQRTQRKLMNPPWGICSKETTKLRHFSEYSTAACYIECRTDYVIKRCGCKPYWAPVKRYEVEECNALQILDCAGEVESQFMSKITMSKCGCVTPCEFVTYETKVTYSTFPSVQIGQHLISPNNLKVVKLSTGRNFTKTIEEVSVYRENYLMLDIYFDSLSDREIIQSKSVSEISFICDIGGLLGLWVGISFVTMFEFFQLFVAIICGAGATTGDSKNIQIETGLITQKDTFSTRMLSSKEVEKFDCLTFESKS</sequence>
<evidence type="ECO:0000256" key="11">
    <source>
        <dbReference type="RuleBase" id="RU000679"/>
    </source>
</evidence>
<dbReference type="Pfam" id="PF00858">
    <property type="entry name" value="ASC"/>
    <property type="match status" value="1"/>
</dbReference>
<dbReference type="Gene3D" id="1.10.287.770">
    <property type="entry name" value="YojJ-like"/>
    <property type="match status" value="1"/>
</dbReference>
<dbReference type="EMBL" id="CAWYQH010000163">
    <property type="protein sequence ID" value="CAK8697053.1"/>
    <property type="molecule type" value="Genomic_DNA"/>
</dbReference>
<keyword evidence="3 11" id="KW-0894">Sodium channel</keyword>
<evidence type="ECO:0000256" key="8">
    <source>
        <dbReference type="ARBA" id="ARBA00023136"/>
    </source>
</evidence>
<keyword evidence="8 12" id="KW-0472">Membrane</keyword>
<comment type="subcellular location">
    <subcellularLocation>
        <location evidence="1">Membrane</location>
        <topology evidence="1">Multi-pass membrane protein</topology>
    </subcellularLocation>
</comment>
<dbReference type="PANTHER" id="PTHR11690:SF296">
    <property type="entry name" value="DEGENERIN-LIKE PROTEIN DEL-10"/>
    <property type="match status" value="1"/>
</dbReference>
<comment type="similarity">
    <text evidence="11">Belongs to the amiloride-sensitive sodium channel (TC 1.A.6) family.</text>
</comment>
<reference evidence="13 14" key="1">
    <citation type="submission" date="2024-02" db="EMBL/GenBank/DDBJ databases">
        <authorList>
            <person name="Daric V."/>
            <person name="Darras S."/>
        </authorList>
    </citation>
    <scope>NUCLEOTIDE SEQUENCE [LARGE SCALE GENOMIC DNA]</scope>
</reference>